<organism evidence="3 4">
    <name type="scientific">Manihot esculenta</name>
    <name type="common">Cassava</name>
    <name type="synonym">Jatropha manihot</name>
    <dbReference type="NCBI Taxonomy" id="3983"/>
    <lineage>
        <taxon>Eukaryota</taxon>
        <taxon>Viridiplantae</taxon>
        <taxon>Streptophyta</taxon>
        <taxon>Embryophyta</taxon>
        <taxon>Tracheophyta</taxon>
        <taxon>Spermatophyta</taxon>
        <taxon>Magnoliopsida</taxon>
        <taxon>eudicotyledons</taxon>
        <taxon>Gunneridae</taxon>
        <taxon>Pentapetalae</taxon>
        <taxon>rosids</taxon>
        <taxon>fabids</taxon>
        <taxon>Malpighiales</taxon>
        <taxon>Euphorbiaceae</taxon>
        <taxon>Crotonoideae</taxon>
        <taxon>Manihoteae</taxon>
        <taxon>Manihot</taxon>
    </lineage>
</organism>
<dbReference type="Gramene" id="Manes.05G111400.1.v8.1">
    <property type="protein sequence ID" value="Manes.05G111400.1.v8.1.CDS.1"/>
    <property type="gene ID" value="Manes.05G111400.v8.1"/>
</dbReference>
<dbReference type="AlphaFoldDB" id="A0A2C9VXN5"/>
<keyword evidence="2" id="KW-0812">Transmembrane</keyword>
<keyword evidence="2" id="KW-0472">Membrane</keyword>
<dbReference type="PANTHER" id="PTHR33333:SF32">
    <property type="entry name" value="PSAD1"/>
    <property type="match status" value="1"/>
</dbReference>
<keyword evidence="4" id="KW-1185">Reference proteome</keyword>
<dbReference type="OMA" id="MGCKEST"/>
<dbReference type="PANTHER" id="PTHR33333">
    <property type="entry name" value="ERYTHROCYTE MEMBRANE PROTEIN 1-LIKE"/>
    <property type="match status" value="1"/>
</dbReference>
<feature type="compositionally biased region" description="Polar residues" evidence="1">
    <location>
        <begin position="1"/>
        <end position="20"/>
    </location>
</feature>
<keyword evidence="2" id="KW-1133">Transmembrane helix</keyword>
<dbReference type="Proteomes" id="UP000091857">
    <property type="component" value="Chromosome 5"/>
</dbReference>
<feature type="region of interest" description="Disordered" evidence="1">
    <location>
        <begin position="1"/>
        <end position="30"/>
    </location>
</feature>
<protein>
    <submittedName>
        <fullName evidence="3">Uncharacterized protein</fullName>
    </submittedName>
</protein>
<reference evidence="4" key="1">
    <citation type="journal article" date="2016" name="Nat. Biotechnol.">
        <title>Sequencing wild and cultivated cassava and related species reveals extensive interspecific hybridization and genetic diversity.</title>
        <authorList>
            <person name="Bredeson J.V."/>
            <person name="Lyons J.B."/>
            <person name="Prochnik S.E."/>
            <person name="Wu G.A."/>
            <person name="Ha C.M."/>
            <person name="Edsinger-Gonzales E."/>
            <person name="Grimwood J."/>
            <person name="Schmutz J."/>
            <person name="Rabbi I.Y."/>
            <person name="Egesi C."/>
            <person name="Nauluvula P."/>
            <person name="Lebot V."/>
            <person name="Ndunguru J."/>
            <person name="Mkamilo G."/>
            <person name="Bart R.S."/>
            <person name="Setter T.L."/>
            <person name="Gleadow R.M."/>
            <person name="Kulakow P."/>
            <person name="Ferguson M.E."/>
            <person name="Rounsley S."/>
            <person name="Rokhsar D.S."/>
        </authorList>
    </citation>
    <scope>NUCLEOTIDE SEQUENCE [LARGE SCALE GENOMIC DNA]</scope>
    <source>
        <strain evidence="4">cv. AM560-2</strain>
    </source>
</reference>
<dbReference type="InterPro" id="IPR039926">
    <property type="entry name" value="Egg_app_1"/>
</dbReference>
<evidence type="ECO:0000313" key="3">
    <source>
        <dbReference type="EMBL" id="OAY50137.1"/>
    </source>
</evidence>
<proteinExistence type="predicted"/>
<gene>
    <name evidence="3" type="ORF">MANES_05G111400v8</name>
</gene>
<sequence>MGSCESSQRSNSRKNGTSGNRSEDVDTETADVSLETIGAVAVVVVACSVVALFSSLRGSNTDERKTMKAPGRNYRIFRDDFEDDPAGYFRSLRK</sequence>
<evidence type="ECO:0000313" key="4">
    <source>
        <dbReference type="Proteomes" id="UP000091857"/>
    </source>
</evidence>
<comment type="caution">
    <text evidence="3">The sequence shown here is derived from an EMBL/GenBank/DDBJ whole genome shotgun (WGS) entry which is preliminary data.</text>
</comment>
<dbReference type="EMBL" id="CM004391">
    <property type="protein sequence ID" value="OAY50137.1"/>
    <property type="molecule type" value="Genomic_DNA"/>
</dbReference>
<feature type="transmembrane region" description="Helical" evidence="2">
    <location>
        <begin position="37"/>
        <end position="56"/>
    </location>
</feature>
<accession>A0A2C9VXN5</accession>
<name>A0A2C9VXN5_MANES</name>
<evidence type="ECO:0000256" key="2">
    <source>
        <dbReference type="SAM" id="Phobius"/>
    </source>
</evidence>
<evidence type="ECO:0000256" key="1">
    <source>
        <dbReference type="SAM" id="MobiDB-lite"/>
    </source>
</evidence>